<feature type="region of interest" description="Disordered" evidence="1">
    <location>
        <begin position="346"/>
        <end position="408"/>
    </location>
</feature>
<feature type="region of interest" description="Disordered" evidence="1">
    <location>
        <begin position="187"/>
        <end position="250"/>
    </location>
</feature>
<dbReference type="EMBL" id="JYNV01000288">
    <property type="protein sequence ID" value="KZM19998.1"/>
    <property type="molecule type" value="Genomic_DNA"/>
</dbReference>
<proteinExistence type="predicted"/>
<feature type="compositionally biased region" description="Gly residues" evidence="1">
    <location>
        <begin position="193"/>
        <end position="203"/>
    </location>
</feature>
<name>A0A162YES1_DIDRA</name>
<evidence type="ECO:0000256" key="1">
    <source>
        <dbReference type="SAM" id="MobiDB-lite"/>
    </source>
</evidence>
<protein>
    <submittedName>
        <fullName evidence="2">Uncharacterized protein</fullName>
    </submittedName>
</protein>
<feature type="compositionally biased region" description="Acidic residues" evidence="1">
    <location>
        <begin position="237"/>
        <end position="250"/>
    </location>
</feature>
<dbReference type="OrthoDB" id="336321at2759"/>
<accession>A0A162YES1</accession>
<keyword evidence="3" id="KW-1185">Reference proteome</keyword>
<comment type="caution">
    <text evidence="2">The sequence shown here is derived from an EMBL/GenBank/DDBJ whole genome shotgun (WGS) entry which is preliminary data.</text>
</comment>
<dbReference type="Proteomes" id="UP000076837">
    <property type="component" value="Unassembled WGS sequence"/>
</dbReference>
<dbReference type="STRING" id="5454.A0A162YES1"/>
<feature type="compositionally biased region" description="Basic and acidic residues" evidence="1">
    <location>
        <begin position="379"/>
        <end position="396"/>
    </location>
</feature>
<feature type="region of interest" description="Disordered" evidence="1">
    <location>
        <begin position="449"/>
        <end position="481"/>
    </location>
</feature>
<evidence type="ECO:0000313" key="3">
    <source>
        <dbReference type="Proteomes" id="UP000076837"/>
    </source>
</evidence>
<evidence type="ECO:0000313" key="2">
    <source>
        <dbReference type="EMBL" id="KZM19998.1"/>
    </source>
</evidence>
<organism evidence="2 3">
    <name type="scientific">Didymella rabiei</name>
    <name type="common">Chickpea ascochyta blight fungus</name>
    <name type="synonym">Mycosphaerella rabiei</name>
    <dbReference type="NCBI Taxonomy" id="5454"/>
    <lineage>
        <taxon>Eukaryota</taxon>
        <taxon>Fungi</taxon>
        <taxon>Dikarya</taxon>
        <taxon>Ascomycota</taxon>
        <taxon>Pezizomycotina</taxon>
        <taxon>Dothideomycetes</taxon>
        <taxon>Pleosporomycetidae</taxon>
        <taxon>Pleosporales</taxon>
        <taxon>Pleosporineae</taxon>
        <taxon>Didymellaceae</taxon>
        <taxon>Ascochyta</taxon>
    </lineage>
</organism>
<feature type="compositionally biased region" description="Polar residues" evidence="1">
    <location>
        <begin position="275"/>
        <end position="290"/>
    </location>
</feature>
<feature type="region of interest" description="Disordered" evidence="1">
    <location>
        <begin position="262"/>
        <end position="293"/>
    </location>
</feature>
<sequence length="481" mass="51788">MDTNYTSRDLATATTTATATPANPLLASSFLTTSDLTALLKDQTHPAASTAPEEQETHPPNLHIPTLDSALAAPFHSGTVVALSSASPSPRNGVAQTLLVDCLFRSGDSGVAVVDTTGDFDVVGLYARILRRVDEQCFVFESGGGDGEVDVQKRKEGRAAELLDRVRILRVFDFVGVREAIGELSGELEGRRGGGGGGSGGGEESGDGSVVAEEENKKVVVDGEEAHAPPPRRTEVADSEDEEGDDELETQDEEMLFDIEEQTTEETSAPAPVSLHSTPHTTSQRNTWQPNIAEKPSPPKLNLILIDNLAHVLLPLLKKDSIQGKHTLSLHPHQSQLTPLFRRNKPLNELPQHPRSPNTNPQAAHSLAQPLHQRRASRRIADERRHVTRNHNDSRSRTTRRTAAAAATKLRTRISPSAEYIHLAARRAGTAGVAESVCRRACVDKRATTGKAGRAGVLRGERGWGEEKKKKNKGGGDGVCD</sequence>
<reference evidence="2 3" key="1">
    <citation type="journal article" date="2016" name="Sci. Rep.">
        <title>Draft genome sequencing and secretome analysis of fungal phytopathogen Ascochyta rabiei provides insight into the necrotrophic effector repertoire.</title>
        <authorList>
            <person name="Verma S."/>
            <person name="Gazara R.K."/>
            <person name="Nizam S."/>
            <person name="Parween S."/>
            <person name="Chattopadhyay D."/>
            <person name="Verma P.K."/>
        </authorList>
    </citation>
    <scope>NUCLEOTIDE SEQUENCE [LARGE SCALE GENOMIC DNA]</scope>
    <source>
        <strain evidence="2 3">ArDII</strain>
    </source>
</reference>
<feature type="compositionally biased region" description="Basic and acidic residues" evidence="1">
    <location>
        <begin position="214"/>
        <end position="236"/>
    </location>
</feature>
<dbReference type="AlphaFoldDB" id="A0A162YES1"/>
<gene>
    <name evidence="2" type="ORF">ST47_g8870</name>
</gene>
<feature type="compositionally biased region" description="Basic and acidic residues" evidence="1">
    <location>
        <begin position="459"/>
        <end position="469"/>
    </location>
</feature>